<evidence type="ECO:0000256" key="5">
    <source>
        <dbReference type="ARBA" id="ARBA00022618"/>
    </source>
</evidence>
<evidence type="ECO:0000256" key="7">
    <source>
        <dbReference type="ARBA" id="ARBA00023186"/>
    </source>
</evidence>
<dbReference type="GO" id="GO:0051083">
    <property type="term" value="P:'de novo' cotranslational protein folding"/>
    <property type="evidence" value="ECO:0007669"/>
    <property type="project" value="TreeGrafter"/>
</dbReference>
<dbReference type="SUPFAM" id="SSF102735">
    <property type="entry name" value="Trigger factor ribosome-binding domain"/>
    <property type="match status" value="1"/>
</dbReference>
<proteinExistence type="inferred from homology"/>
<accession>A0A9X3YP59</accession>
<gene>
    <name evidence="11 15" type="primary">tig</name>
    <name evidence="15" type="ORF">OD750_022835</name>
</gene>
<dbReference type="InterPro" id="IPR036611">
    <property type="entry name" value="Trigger_fac_ribosome-bd_sf"/>
</dbReference>
<feature type="domain" description="Trigger factor ribosome-binding bacterial" evidence="13">
    <location>
        <begin position="1"/>
        <end position="144"/>
    </location>
</feature>
<dbReference type="SUPFAM" id="SSF109998">
    <property type="entry name" value="Triger factor/SurA peptide-binding domain-like"/>
    <property type="match status" value="1"/>
</dbReference>
<evidence type="ECO:0000256" key="2">
    <source>
        <dbReference type="ARBA" id="ARBA00005464"/>
    </source>
</evidence>
<dbReference type="PANTHER" id="PTHR30560:SF3">
    <property type="entry name" value="TRIGGER FACTOR-LIKE PROTEIN TIG, CHLOROPLASTIC"/>
    <property type="match status" value="1"/>
</dbReference>
<dbReference type="Pfam" id="PF05698">
    <property type="entry name" value="Trigger_C"/>
    <property type="match status" value="1"/>
</dbReference>
<dbReference type="PANTHER" id="PTHR30560">
    <property type="entry name" value="TRIGGER FACTOR CHAPERONE AND PEPTIDYL-PROLYL CIS/TRANS ISOMERASE"/>
    <property type="match status" value="1"/>
</dbReference>
<dbReference type="EC" id="5.2.1.8" evidence="3 11"/>
<dbReference type="Gene3D" id="3.10.50.40">
    <property type="match status" value="1"/>
</dbReference>
<comment type="domain">
    <text evidence="11">Consists of 3 domains; the N-terminus binds the ribosome, the middle domain has PPIase activity, while the C-terminus has intrinsic chaperone activity on its own.</text>
</comment>
<dbReference type="GO" id="GO:0043335">
    <property type="term" value="P:protein unfolding"/>
    <property type="evidence" value="ECO:0007669"/>
    <property type="project" value="TreeGrafter"/>
</dbReference>
<dbReference type="InterPro" id="IPR046357">
    <property type="entry name" value="PPIase_dom_sf"/>
</dbReference>
<dbReference type="Pfam" id="PF00254">
    <property type="entry name" value="FKBP_C"/>
    <property type="match status" value="1"/>
</dbReference>
<evidence type="ECO:0000256" key="9">
    <source>
        <dbReference type="ARBA" id="ARBA00023306"/>
    </source>
</evidence>
<dbReference type="InterPro" id="IPR008880">
    <property type="entry name" value="Trigger_fac_C"/>
</dbReference>
<dbReference type="Gene3D" id="1.10.3120.10">
    <property type="entry name" value="Trigger factor, C-terminal domain"/>
    <property type="match status" value="1"/>
</dbReference>
<dbReference type="Pfam" id="PF05697">
    <property type="entry name" value="Trigger_N"/>
    <property type="match status" value="1"/>
</dbReference>
<dbReference type="InterPro" id="IPR008881">
    <property type="entry name" value="Trigger_fac_ribosome-bd_bac"/>
</dbReference>
<dbReference type="GO" id="GO:0051301">
    <property type="term" value="P:cell division"/>
    <property type="evidence" value="ECO:0007669"/>
    <property type="project" value="UniProtKB-KW"/>
</dbReference>
<evidence type="ECO:0000256" key="4">
    <source>
        <dbReference type="ARBA" id="ARBA00016902"/>
    </source>
</evidence>
<organism evidence="15 16">
    <name type="scientific">Tahibacter soli</name>
    <dbReference type="NCBI Taxonomy" id="2983605"/>
    <lineage>
        <taxon>Bacteria</taxon>
        <taxon>Pseudomonadati</taxon>
        <taxon>Pseudomonadota</taxon>
        <taxon>Gammaproteobacteria</taxon>
        <taxon>Lysobacterales</taxon>
        <taxon>Rhodanobacteraceae</taxon>
        <taxon>Tahibacter</taxon>
    </lineage>
</organism>
<keyword evidence="6 11" id="KW-0697">Rotamase</keyword>
<dbReference type="HAMAP" id="MF_00303">
    <property type="entry name" value="Trigger_factor_Tig"/>
    <property type="match status" value="1"/>
</dbReference>
<sequence>MQVSVENVSKLERKLTVKFPAEQLDTQVRSRIAEMGRSVRLNGFRPGKVPSKVIEQRFGAQIRGEALSEIIRATLSDALDSQKLRPAMAPSVDTTGVPSNGEIEYTATFEVMPDIGKIDVSALNVTRATASVADADVDHMIETLRQQRRTWQPVEREAAAGDMALFEYSAQTDGYRFPEEGVDRVGTVIGSGALFKELEDNLVGMKTGDEKTVKVTFPADFRNEKLAGQAADVALKIVRVQAPELPPLDETFYASFGIGDGGLDKFRADVKANLERELKGTLLARLKNEVVEKLVAAYADIELPRGMVDGEAGALARQAEAQARQQGQSVNIAPEAYVEIARRRVAAGVLLGEIARQNDLRLDSRRVAETLSTIASTYEEPEQVVELYNRDPQLMSALQSRVIEDQVAEWIASNAKVTEQNLSFNEVMRPVA</sequence>
<keyword evidence="8 11" id="KW-0413">Isomerase</keyword>
<comment type="subcellular location">
    <subcellularLocation>
        <location evidence="11">Cytoplasm</location>
    </subcellularLocation>
    <text evidence="11">About half TF is bound to the ribosome near the polypeptide exit tunnel while the other half is free in the cytoplasm.</text>
</comment>
<keyword evidence="5 11" id="KW-0132">Cell division</keyword>
<feature type="domain" description="Trigger factor C-terminal" evidence="14">
    <location>
        <begin position="263"/>
        <end position="412"/>
    </location>
</feature>
<dbReference type="GO" id="GO:0015031">
    <property type="term" value="P:protein transport"/>
    <property type="evidence" value="ECO:0007669"/>
    <property type="project" value="UniProtKB-UniRule"/>
</dbReference>
<dbReference type="NCBIfam" id="TIGR00115">
    <property type="entry name" value="tig"/>
    <property type="match status" value="1"/>
</dbReference>
<dbReference type="InterPro" id="IPR027304">
    <property type="entry name" value="Trigger_fact/SurA_dom_sf"/>
</dbReference>
<evidence type="ECO:0000313" key="15">
    <source>
        <dbReference type="EMBL" id="MDC8015379.1"/>
    </source>
</evidence>
<reference evidence="15" key="1">
    <citation type="submission" date="2023-02" db="EMBL/GenBank/DDBJ databases">
        <title>Tahibacter soli sp. nov. isolated from soil.</title>
        <authorList>
            <person name="Baek J.H."/>
            <person name="Lee J.K."/>
            <person name="Choi D.G."/>
            <person name="Jeon C.O."/>
        </authorList>
    </citation>
    <scope>NUCLEOTIDE SEQUENCE</scope>
    <source>
        <strain evidence="15">BL</strain>
    </source>
</reference>
<evidence type="ECO:0000259" key="12">
    <source>
        <dbReference type="Pfam" id="PF00254"/>
    </source>
</evidence>
<comment type="function">
    <text evidence="11">Involved in protein export. Acts as a chaperone by maintaining the newly synthesized protein in an open conformation. Functions as a peptidyl-prolyl cis-trans isomerase.</text>
</comment>
<comment type="similarity">
    <text evidence="2 11">Belongs to the FKBP-type PPIase family. Tig subfamily.</text>
</comment>
<evidence type="ECO:0000259" key="14">
    <source>
        <dbReference type="Pfam" id="PF05698"/>
    </source>
</evidence>
<dbReference type="GO" id="GO:0005737">
    <property type="term" value="C:cytoplasm"/>
    <property type="evidence" value="ECO:0007669"/>
    <property type="project" value="UniProtKB-SubCell"/>
</dbReference>
<dbReference type="InterPro" id="IPR001179">
    <property type="entry name" value="PPIase_FKBP_dom"/>
</dbReference>
<comment type="caution">
    <text evidence="15">The sequence shown here is derived from an EMBL/GenBank/DDBJ whole genome shotgun (WGS) entry which is preliminary data.</text>
</comment>
<dbReference type="PIRSF" id="PIRSF003095">
    <property type="entry name" value="Trigger_factor"/>
    <property type="match status" value="1"/>
</dbReference>
<evidence type="ECO:0000256" key="6">
    <source>
        <dbReference type="ARBA" id="ARBA00023110"/>
    </source>
</evidence>
<dbReference type="AlphaFoldDB" id="A0A9X3YP59"/>
<evidence type="ECO:0000256" key="8">
    <source>
        <dbReference type="ARBA" id="ARBA00023235"/>
    </source>
</evidence>
<dbReference type="GO" id="GO:0003755">
    <property type="term" value="F:peptidyl-prolyl cis-trans isomerase activity"/>
    <property type="evidence" value="ECO:0007669"/>
    <property type="project" value="UniProtKB-UniRule"/>
</dbReference>
<dbReference type="Gene3D" id="3.30.70.1050">
    <property type="entry name" value="Trigger factor ribosome-binding domain"/>
    <property type="match status" value="1"/>
</dbReference>
<feature type="domain" description="PPIase FKBP-type" evidence="12">
    <location>
        <begin position="156"/>
        <end position="229"/>
    </location>
</feature>
<evidence type="ECO:0000256" key="11">
    <source>
        <dbReference type="HAMAP-Rule" id="MF_00303"/>
    </source>
</evidence>
<dbReference type="InterPro" id="IPR037041">
    <property type="entry name" value="Trigger_fac_C_sf"/>
</dbReference>
<dbReference type="Proteomes" id="UP001139971">
    <property type="component" value="Unassembled WGS sequence"/>
</dbReference>
<evidence type="ECO:0000256" key="3">
    <source>
        <dbReference type="ARBA" id="ARBA00013194"/>
    </source>
</evidence>
<dbReference type="InterPro" id="IPR005215">
    <property type="entry name" value="Trig_fac"/>
</dbReference>
<dbReference type="GO" id="GO:0043022">
    <property type="term" value="F:ribosome binding"/>
    <property type="evidence" value="ECO:0007669"/>
    <property type="project" value="TreeGrafter"/>
</dbReference>
<keyword evidence="11" id="KW-0963">Cytoplasm</keyword>
<dbReference type="SUPFAM" id="SSF54534">
    <property type="entry name" value="FKBP-like"/>
    <property type="match status" value="1"/>
</dbReference>
<keyword evidence="9 11" id="KW-0131">Cell cycle</keyword>
<dbReference type="RefSeq" id="WP_263540570.1">
    <property type="nucleotide sequence ID" value="NZ_JAOVZO020000020.1"/>
</dbReference>
<evidence type="ECO:0000256" key="1">
    <source>
        <dbReference type="ARBA" id="ARBA00000971"/>
    </source>
</evidence>
<keyword evidence="16" id="KW-1185">Reference proteome</keyword>
<comment type="catalytic activity">
    <reaction evidence="1 11">
        <text>[protein]-peptidylproline (omega=180) = [protein]-peptidylproline (omega=0)</text>
        <dbReference type="Rhea" id="RHEA:16237"/>
        <dbReference type="Rhea" id="RHEA-COMP:10747"/>
        <dbReference type="Rhea" id="RHEA-COMP:10748"/>
        <dbReference type="ChEBI" id="CHEBI:83833"/>
        <dbReference type="ChEBI" id="CHEBI:83834"/>
        <dbReference type="EC" id="5.2.1.8"/>
    </reaction>
</comment>
<dbReference type="GO" id="GO:0044183">
    <property type="term" value="F:protein folding chaperone"/>
    <property type="evidence" value="ECO:0007669"/>
    <property type="project" value="TreeGrafter"/>
</dbReference>
<dbReference type="EMBL" id="JAOVZO020000020">
    <property type="protein sequence ID" value="MDC8015379.1"/>
    <property type="molecule type" value="Genomic_DNA"/>
</dbReference>
<evidence type="ECO:0000256" key="10">
    <source>
        <dbReference type="ARBA" id="ARBA00029986"/>
    </source>
</evidence>
<evidence type="ECO:0000313" key="16">
    <source>
        <dbReference type="Proteomes" id="UP001139971"/>
    </source>
</evidence>
<name>A0A9X3YP59_9GAMM</name>
<keyword evidence="7 11" id="KW-0143">Chaperone</keyword>
<evidence type="ECO:0000259" key="13">
    <source>
        <dbReference type="Pfam" id="PF05697"/>
    </source>
</evidence>
<protein>
    <recommendedName>
        <fullName evidence="4 11">Trigger factor</fullName>
        <shortName evidence="11">TF</shortName>
        <ecNumber evidence="3 11">5.2.1.8</ecNumber>
    </recommendedName>
    <alternativeName>
        <fullName evidence="10 11">PPIase</fullName>
    </alternativeName>
</protein>